<proteinExistence type="predicted"/>
<evidence type="ECO:0000313" key="1">
    <source>
        <dbReference type="EMBL" id="JAP45524.1"/>
    </source>
</evidence>
<reference evidence="1" key="1">
    <citation type="submission" date="2016-01" db="EMBL/GenBank/DDBJ databases">
        <title>Reference transcriptome for the parasite Schistocephalus solidus: insights into the molecular evolution of parasitism.</title>
        <authorList>
            <person name="Hebert F.O."/>
            <person name="Grambauer S."/>
            <person name="Barber I."/>
            <person name="Landry C.R."/>
            <person name="Aubin-Horth N."/>
        </authorList>
    </citation>
    <scope>NUCLEOTIDE SEQUENCE</scope>
</reference>
<name>A0A0X3P0J9_SCHSO</name>
<accession>A0A0X3P0J9</accession>
<feature type="non-terminal residue" evidence="1">
    <location>
        <position position="1"/>
    </location>
</feature>
<protein>
    <submittedName>
        <fullName evidence="1">Uncharacterized protein</fullName>
    </submittedName>
</protein>
<dbReference type="EMBL" id="GEEE01017701">
    <property type="protein sequence ID" value="JAP45524.1"/>
    <property type="molecule type" value="Transcribed_RNA"/>
</dbReference>
<gene>
    <name evidence="1" type="ORF">TR120453</name>
</gene>
<sequence length="124" mass="14430">TSRTRRRLLSRPRHTHTHTEGSLLLCCILLNALAAQRHARACVRFGCGRQCQFQRPLLLHRLTDRKCEKRNIGLIHMSLLTFGHPFITVLCYIVRNMLKVVLFCKFSRPVIHQFATDDRSHLEG</sequence>
<organism evidence="1">
    <name type="scientific">Schistocephalus solidus</name>
    <name type="common">Tapeworm</name>
    <dbReference type="NCBI Taxonomy" id="70667"/>
    <lineage>
        <taxon>Eukaryota</taxon>
        <taxon>Metazoa</taxon>
        <taxon>Spiralia</taxon>
        <taxon>Lophotrochozoa</taxon>
        <taxon>Platyhelminthes</taxon>
        <taxon>Cestoda</taxon>
        <taxon>Eucestoda</taxon>
        <taxon>Diphyllobothriidea</taxon>
        <taxon>Diphyllobothriidae</taxon>
        <taxon>Schistocephalus</taxon>
    </lineage>
</organism>
<dbReference type="AlphaFoldDB" id="A0A0X3P0J9"/>